<feature type="coiled-coil region" evidence="3">
    <location>
        <begin position="157"/>
        <end position="241"/>
    </location>
</feature>
<dbReference type="InterPro" id="IPR050469">
    <property type="entry name" value="Diguanylate_Cyclase"/>
</dbReference>
<dbReference type="RefSeq" id="WP_152279816.1">
    <property type="nucleotide sequence ID" value="NZ_WFKK01000038.1"/>
</dbReference>
<evidence type="ECO:0000259" key="4">
    <source>
        <dbReference type="PROSITE" id="PS50887"/>
    </source>
</evidence>
<dbReference type="PANTHER" id="PTHR45138">
    <property type="entry name" value="REGULATORY COMPONENTS OF SENSORY TRANSDUCTION SYSTEM"/>
    <property type="match status" value="1"/>
</dbReference>
<comment type="catalytic activity">
    <reaction evidence="2">
        <text>2 GTP = 3',3'-c-di-GMP + 2 diphosphate</text>
        <dbReference type="Rhea" id="RHEA:24898"/>
        <dbReference type="ChEBI" id="CHEBI:33019"/>
        <dbReference type="ChEBI" id="CHEBI:37565"/>
        <dbReference type="ChEBI" id="CHEBI:58805"/>
        <dbReference type="EC" id="2.7.7.65"/>
    </reaction>
</comment>
<keyword evidence="3" id="KW-0175">Coiled coil</keyword>
<dbReference type="EMBL" id="WFKK01000038">
    <property type="protein sequence ID" value="KAB7886741.1"/>
    <property type="molecule type" value="Genomic_DNA"/>
</dbReference>
<dbReference type="EC" id="2.7.7.65" evidence="1"/>
<dbReference type="Pfam" id="PF00990">
    <property type="entry name" value="GGDEF"/>
    <property type="match status" value="1"/>
</dbReference>
<organism evidence="5 6">
    <name type="scientific">Poseidonibacter ostreae</name>
    <dbReference type="NCBI Taxonomy" id="2654171"/>
    <lineage>
        <taxon>Bacteria</taxon>
        <taxon>Pseudomonadati</taxon>
        <taxon>Campylobacterota</taxon>
        <taxon>Epsilonproteobacteria</taxon>
        <taxon>Campylobacterales</taxon>
        <taxon>Arcobacteraceae</taxon>
        <taxon>Poseidonibacter</taxon>
    </lineage>
</organism>
<comment type="caution">
    <text evidence="5">The sequence shown here is derived from an EMBL/GenBank/DDBJ whole genome shotgun (WGS) entry which is preliminary data.</text>
</comment>
<accession>A0A6L4WS13</accession>
<feature type="domain" description="GGDEF" evidence="4">
    <location>
        <begin position="240"/>
        <end position="372"/>
    </location>
</feature>
<evidence type="ECO:0000256" key="3">
    <source>
        <dbReference type="SAM" id="Coils"/>
    </source>
</evidence>
<dbReference type="SMART" id="SM00267">
    <property type="entry name" value="GGDEF"/>
    <property type="match status" value="1"/>
</dbReference>
<evidence type="ECO:0000313" key="6">
    <source>
        <dbReference type="Proteomes" id="UP000472839"/>
    </source>
</evidence>
<gene>
    <name evidence="5" type="ORF">GBG19_11640</name>
</gene>
<dbReference type="InterPro" id="IPR043128">
    <property type="entry name" value="Rev_trsase/Diguanyl_cyclase"/>
</dbReference>
<reference evidence="5 6" key="1">
    <citation type="submission" date="2019-10" db="EMBL/GenBank/DDBJ databases">
        <title>Poseidonibacter ostreae sp. nov., isolated from the gut of the Ostrea denselamellosa.</title>
        <authorList>
            <person name="Choi A."/>
        </authorList>
    </citation>
    <scope>NUCLEOTIDE SEQUENCE [LARGE SCALE GENOMIC DNA]</scope>
    <source>
        <strain evidence="5 6">SJOD-M-33</strain>
    </source>
</reference>
<proteinExistence type="predicted"/>
<dbReference type="SUPFAM" id="SSF55073">
    <property type="entry name" value="Nucleotide cyclase"/>
    <property type="match status" value="1"/>
</dbReference>
<name>A0A6L4WS13_9BACT</name>
<dbReference type="Proteomes" id="UP000472839">
    <property type="component" value="Unassembled WGS sequence"/>
</dbReference>
<dbReference type="PANTHER" id="PTHR45138:SF9">
    <property type="entry name" value="DIGUANYLATE CYCLASE DGCM-RELATED"/>
    <property type="match status" value="1"/>
</dbReference>
<dbReference type="InterPro" id="IPR000160">
    <property type="entry name" value="GGDEF_dom"/>
</dbReference>
<dbReference type="GO" id="GO:0052621">
    <property type="term" value="F:diguanylate cyclase activity"/>
    <property type="evidence" value="ECO:0007669"/>
    <property type="project" value="UniProtKB-EC"/>
</dbReference>
<evidence type="ECO:0000313" key="5">
    <source>
        <dbReference type="EMBL" id="KAB7886741.1"/>
    </source>
</evidence>
<protein>
    <recommendedName>
        <fullName evidence="1">diguanylate cyclase</fullName>
        <ecNumber evidence="1">2.7.7.65</ecNumber>
    </recommendedName>
</protein>
<dbReference type="FunFam" id="3.30.70.270:FF:000001">
    <property type="entry name" value="Diguanylate cyclase domain protein"/>
    <property type="match status" value="1"/>
</dbReference>
<evidence type="ECO:0000256" key="2">
    <source>
        <dbReference type="ARBA" id="ARBA00034247"/>
    </source>
</evidence>
<dbReference type="NCBIfam" id="TIGR00254">
    <property type="entry name" value="GGDEF"/>
    <property type="match status" value="1"/>
</dbReference>
<dbReference type="Gene3D" id="3.30.70.270">
    <property type="match status" value="1"/>
</dbReference>
<dbReference type="InterPro" id="IPR029787">
    <property type="entry name" value="Nucleotide_cyclase"/>
</dbReference>
<dbReference type="CDD" id="cd01949">
    <property type="entry name" value="GGDEF"/>
    <property type="match status" value="1"/>
</dbReference>
<dbReference type="AlphaFoldDB" id="A0A6L4WS13"/>
<dbReference type="PROSITE" id="PS50887">
    <property type="entry name" value="GGDEF"/>
    <property type="match status" value="1"/>
</dbReference>
<sequence length="375" mass="42989">MSNEFKEIFSKLSVIEKNEVTKNKIETTLEIIPILLKRVSTQNVDVLAGILKQSVLPSICPETDDEIEQVFESINKNPNLLFEKEIQEKIQRFIEQRFQRDKQIVIQRTSDISKFVTLMGQYLNDAISSSGSGSKNVLSIKEKIQSIDLTNNGAIELSDLQTELINAASSIEEEMNQVSNKLQTGKTQVQELEEKVNSLEEELTKTKNESMKDHLTGLLTRRAYNEEIKKIESSYKRHNTQYAVVFFDLDFFKKVNDTHGHECGDVILSTFAKILEKNTRDHDIVGRYGGEEFVAIVHFNLNRELLQYLKRIKTIVTANNFKYKEHEIKVTFSAGVAIRSDHESYDSAIQKADMLLYEAKENGRNQIKLEDGKTI</sequence>
<evidence type="ECO:0000256" key="1">
    <source>
        <dbReference type="ARBA" id="ARBA00012528"/>
    </source>
</evidence>